<dbReference type="SUPFAM" id="SSF53474">
    <property type="entry name" value="alpha/beta-Hydrolases"/>
    <property type="match status" value="1"/>
</dbReference>
<dbReference type="PANTHER" id="PTHR48098:SF1">
    <property type="entry name" value="DIACYLGLYCEROL ACYLTRANSFERASE_MYCOLYLTRANSFERASE AG85A"/>
    <property type="match status" value="1"/>
</dbReference>
<dbReference type="InterPro" id="IPR029058">
    <property type="entry name" value="AB_hydrolase_fold"/>
</dbReference>
<dbReference type="PANTHER" id="PTHR48098">
    <property type="entry name" value="ENTEROCHELIN ESTERASE-RELATED"/>
    <property type="match status" value="1"/>
</dbReference>
<name>A0A1I3CR96_9LACT</name>
<protein>
    <submittedName>
        <fullName evidence="1">S-formylglutathione hydrolase FrmB</fullName>
    </submittedName>
</protein>
<reference evidence="1 2" key="1">
    <citation type="submission" date="2016-10" db="EMBL/GenBank/DDBJ databases">
        <authorList>
            <person name="de Groot N.N."/>
        </authorList>
    </citation>
    <scope>NUCLEOTIDE SEQUENCE [LARGE SCALE GENOMIC DNA]</scope>
    <source>
        <strain evidence="1 2">DSM 27630</strain>
    </source>
</reference>
<keyword evidence="2" id="KW-1185">Reference proteome</keyword>
<keyword evidence="1" id="KW-0378">Hydrolase</keyword>
<dbReference type="RefSeq" id="WP_092092679.1">
    <property type="nucleotide sequence ID" value="NZ_FOQE01000021.1"/>
</dbReference>
<dbReference type="GO" id="GO:0016747">
    <property type="term" value="F:acyltransferase activity, transferring groups other than amino-acyl groups"/>
    <property type="evidence" value="ECO:0007669"/>
    <property type="project" value="TreeGrafter"/>
</dbReference>
<dbReference type="OrthoDB" id="9803578at2"/>
<dbReference type="AlphaFoldDB" id="A0A1I3CR96"/>
<sequence length="262" mass="29819">MAILTGSFQSEKLMRKMSFSAIIPTTTKSLYDPKTEEAVVENESFKTLYLLHGWNGNHEDWLQGTRIAELANQYQIAVIMPSGENSFYVDHPNGNDYGKFIGEELVTETRRMFNLSKRKEDTFIGGLSMGGYGALRNGLFYPDTFSKIIAFSSKILSRSAGDVVDEVGRGQLQAIIGHTFAEMPIEMDLAALAEKALLLKDDKPAIYLACGIEDFLANENQAYHEFLDQLQYPHEYLTAPGEHNWRFWDYWIEKALMWAMEK</sequence>
<gene>
    <name evidence="1" type="ORF">SAMN04489868_12126</name>
</gene>
<accession>A0A1I3CR96</accession>
<evidence type="ECO:0000313" key="1">
    <source>
        <dbReference type="EMBL" id="SFH76801.1"/>
    </source>
</evidence>
<organism evidence="1 2">
    <name type="scientific">Pisciglobus halotolerans</name>
    <dbReference type="NCBI Taxonomy" id="745365"/>
    <lineage>
        <taxon>Bacteria</taxon>
        <taxon>Bacillati</taxon>
        <taxon>Bacillota</taxon>
        <taxon>Bacilli</taxon>
        <taxon>Lactobacillales</taxon>
        <taxon>Carnobacteriaceae</taxon>
    </lineage>
</organism>
<dbReference type="GO" id="GO:0016787">
    <property type="term" value="F:hydrolase activity"/>
    <property type="evidence" value="ECO:0007669"/>
    <property type="project" value="UniProtKB-KW"/>
</dbReference>
<evidence type="ECO:0000313" key="2">
    <source>
        <dbReference type="Proteomes" id="UP000198668"/>
    </source>
</evidence>
<dbReference type="Proteomes" id="UP000198668">
    <property type="component" value="Unassembled WGS sequence"/>
</dbReference>
<dbReference type="InterPro" id="IPR050583">
    <property type="entry name" value="Mycobacterial_A85_antigen"/>
</dbReference>
<dbReference type="InterPro" id="IPR000801">
    <property type="entry name" value="Esterase-like"/>
</dbReference>
<dbReference type="Pfam" id="PF00756">
    <property type="entry name" value="Esterase"/>
    <property type="match status" value="1"/>
</dbReference>
<proteinExistence type="predicted"/>
<dbReference type="Gene3D" id="3.40.50.1820">
    <property type="entry name" value="alpha/beta hydrolase"/>
    <property type="match status" value="1"/>
</dbReference>
<dbReference type="EMBL" id="FOQE01000021">
    <property type="protein sequence ID" value="SFH76801.1"/>
    <property type="molecule type" value="Genomic_DNA"/>
</dbReference>